<name>A0AAE1V2B4_9SOLA</name>
<proteinExistence type="inferred from homology"/>
<comment type="caution">
    <text evidence="7">The sequence shown here is derived from an EMBL/GenBank/DDBJ whole genome shotgun (WGS) entry which is preliminary data.</text>
</comment>
<dbReference type="GO" id="GO:0016020">
    <property type="term" value="C:membrane"/>
    <property type="evidence" value="ECO:0007669"/>
    <property type="project" value="UniProtKB-SubCell"/>
</dbReference>
<evidence type="ECO:0000256" key="6">
    <source>
        <dbReference type="SAM" id="Phobius"/>
    </source>
</evidence>
<organism evidence="7 8">
    <name type="scientific">Anisodus tanguticus</name>
    <dbReference type="NCBI Taxonomy" id="243964"/>
    <lineage>
        <taxon>Eukaryota</taxon>
        <taxon>Viridiplantae</taxon>
        <taxon>Streptophyta</taxon>
        <taxon>Embryophyta</taxon>
        <taxon>Tracheophyta</taxon>
        <taxon>Spermatophyta</taxon>
        <taxon>Magnoliopsida</taxon>
        <taxon>eudicotyledons</taxon>
        <taxon>Gunneridae</taxon>
        <taxon>Pentapetalae</taxon>
        <taxon>asterids</taxon>
        <taxon>lamiids</taxon>
        <taxon>Solanales</taxon>
        <taxon>Solanaceae</taxon>
        <taxon>Solanoideae</taxon>
        <taxon>Hyoscyameae</taxon>
        <taxon>Anisodus</taxon>
    </lineage>
</organism>
<evidence type="ECO:0000313" key="7">
    <source>
        <dbReference type="EMBL" id="KAK4352522.1"/>
    </source>
</evidence>
<sequence>MMTGDTTCITIKDKQKMTRDAPRSPNVNEEYLGALRTKSYGDFFTKAQLLVNEPSSSNSQLCHNTFSEILLEPGQDKITSILDSTILPAKKYDLKSLLSNYFNISAEASKFCSHILKSINQVQSAYGFIEQVLDSIDNCSDIDQFGYLVLELRSFIIHNNPFSDLKKQDFKRINDEYSSVLQRLKYKKKRVARKIKLIKCVNKSSGVCVTAACGLVAVVALVLAAHTLAVIVIEPAILSLPLKPLRKTFMNFRLLKCGLLRKVGDQLDVAAKGTYILNRDFDTMSRLVTRLHDEIDHNKSMIQLCLDKREDRFSLEVLKELKKSNIGFKKQVEELEEHVYLYLLTINRARALVIKEIAKSCGNKGQGSSQ</sequence>
<dbReference type="AlphaFoldDB" id="A0AAE1V2B4"/>
<keyword evidence="4 6" id="KW-1133">Transmembrane helix</keyword>
<evidence type="ECO:0000256" key="5">
    <source>
        <dbReference type="ARBA" id="ARBA00023136"/>
    </source>
</evidence>
<protein>
    <submittedName>
        <fullName evidence="7">Uncharacterized protein</fullName>
    </submittedName>
</protein>
<dbReference type="InterPro" id="IPR007749">
    <property type="entry name" value="DUF677"/>
</dbReference>
<dbReference type="PANTHER" id="PTHR31113:SF28">
    <property type="match status" value="1"/>
</dbReference>
<evidence type="ECO:0000256" key="1">
    <source>
        <dbReference type="ARBA" id="ARBA00004370"/>
    </source>
</evidence>
<dbReference type="Pfam" id="PF05055">
    <property type="entry name" value="DUF677"/>
    <property type="match status" value="1"/>
</dbReference>
<reference evidence="7" key="1">
    <citation type="submission" date="2023-12" db="EMBL/GenBank/DDBJ databases">
        <title>Genome assembly of Anisodus tanguticus.</title>
        <authorList>
            <person name="Wang Y.-J."/>
        </authorList>
    </citation>
    <scope>NUCLEOTIDE SEQUENCE</scope>
    <source>
        <strain evidence="7">KB-2021</strain>
        <tissue evidence="7">Leaf</tissue>
    </source>
</reference>
<evidence type="ECO:0000256" key="4">
    <source>
        <dbReference type="ARBA" id="ARBA00022989"/>
    </source>
</evidence>
<dbReference type="PANTHER" id="PTHR31113">
    <property type="entry name" value="UPF0496 PROTEIN 3-RELATED"/>
    <property type="match status" value="1"/>
</dbReference>
<comment type="subcellular location">
    <subcellularLocation>
        <location evidence="1">Membrane</location>
    </subcellularLocation>
</comment>
<evidence type="ECO:0000256" key="3">
    <source>
        <dbReference type="ARBA" id="ARBA00022692"/>
    </source>
</evidence>
<keyword evidence="3 6" id="KW-0812">Transmembrane</keyword>
<keyword evidence="5 6" id="KW-0472">Membrane</keyword>
<evidence type="ECO:0000313" key="8">
    <source>
        <dbReference type="Proteomes" id="UP001291623"/>
    </source>
</evidence>
<accession>A0AAE1V2B4</accession>
<comment type="similarity">
    <text evidence="2">Belongs to the UPF0496 family.</text>
</comment>
<dbReference type="Proteomes" id="UP001291623">
    <property type="component" value="Unassembled WGS sequence"/>
</dbReference>
<feature type="transmembrane region" description="Helical" evidence="6">
    <location>
        <begin position="209"/>
        <end position="233"/>
    </location>
</feature>
<keyword evidence="8" id="KW-1185">Reference proteome</keyword>
<evidence type="ECO:0000256" key="2">
    <source>
        <dbReference type="ARBA" id="ARBA00009074"/>
    </source>
</evidence>
<dbReference type="EMBL" id="JAVYJV010000015">
    <property type="protein sequence ID" value="KAK4352522.1"/>
    <property type="molecule type" value="Genomic_DNA"/>
</dbReference>
<gene>
    <name evidence="7" type="ORF">RND71_028040</name>
</gene>